<dbReference type="InterPro" id="IPR011697">
    <property type="entry name" value="Peptidase_C26"/>
</dbReference>
<proteinExistence type="predicted"/>
<comment type="caution">
    <text evidence="2">The sequence shown here is derived from an EMBL/GenBank/DDBJ whole genome shotgun (WGS) entry which is preliminary data.</text>
</comment>
<name>A0A7Y9X6V5_9ACTN</name>
<dbReference type="RefSeq" id="WP_343059970.1">
    <property type="nucleotide sequence ID" value="NZ_JACCHK010000001.1"/>
</dbReference>
<protein>
    <submittedName>
        <fullName evidence="2">Putative glutamine amidotransferase</fullName>
    </submittedName>
</protein>
<dbReference type="GO" id="GO:0006598">
    <property type="term" value="P:polyamine catabolic process"/>
    <property type="evidence" value="ECO:0007669"/>
    <property type="project" value="TreeGrafter"/>
</dbReference>
<dbReference type="PANTHER" id="PTHR43235:SF1">
    <property type="entry name" value="GLUTAMINE AMIDOTRANSFERASE PB2B2.05-RELATED"/>
    <property type="match status" value="1"/>
</dbReference>
<dbReference type="CDD" id="cd01745">
    <property type="entry name" value="GATase1_2"/>
    <property type="match status" value="1"/>
</dbReference>
<dbReference type="SUPFAM" id="SSF52317">
    <property type="entry name" value="Class I glutamine amidotransferase-like"/>
    <property type="match status" value="1"/>
</dbReference>
<keyword evidence="2" id="KW-0315">Glutamine amidotransferase</keyword>
<dbReference type="InterPro" id="IPR029062">
    <property type="entry name" value="Class_I_gatase-like"/>
</dbReference>
<dbReference type="AlphaFoldDB" id="A0A7Y9X6V5"/>
<dbReference type="Proteomes" id="UP000523545">
    <property type="component" value="Unassembled WGS sequence"/>
</dbReference>
<dbReference type="GO" id="GO:0016740">
    <property type="term" value="F:transferase activity"/>
    <property type="evidence" value="ECO:0007669"/>
    <property type="project" value="UniProtKB-KW"/>
</dbReference>
<dbReference type="PROSITE" id="PS51273">
    <property type="entry name" value="GATASE_TYPE_1"/>
    <property type="match status" value="1"/>
</dbReference>
<reference evidence="2 3" key="1">
    <citation type="submission" date="2020-07" db="EMBL/GenBank/DDBJ databases">
        <title>Sequencing the genomes of 1000 actinobacteria strains.</title>
        <authorList>
            <person name="Klenk H.-P."/>
        </authorList>
    </citation>
    <scope>NUCLEOTIDE SEQUENCE [LARGE SCALE GENOMIC DNA]</scope>
    <source>
        <strain evidence="2 3">DSM 45876</strain>
    </source>
</reference>
<dbReference type="InterPro" id="IPR044668">
    <property type="entry name" value="PuuD-like"/>
</dbReference>
<evidence type="ECO:0000313" key="2">
    <source>
        <dbReference type="EMBL" id="NYH45517.1"/>
    </source>
</evidence>
<dbReference type="GO" id="GO:0005829">
    <property type="term" value="C:cytosol"/>
    <property type="evidence" value="ECO:0007669"/>
    <property type="project" value="TreeGrafter"/>
</dbReference>
<feature type="region of interest" description="Disordered" evidence="1">
    <location>
        <begin position="234"/>
        <end position="265"/>
    </location>
</feature>
<dbReference type="GO" id="GO:0033969">
    <property type="term" value="F:gamma-glutamyl-gamma-aminobutyrate hydrolase activity"/>
    <property type="evidence" value="ECO:0007669"/>
    <property type="project" value="TreeGrafter"/>
</dbReference>
<evidence type="ECO:0000313" key="3">
    <source>
        <dbReference type="Proteomes" id="UP000523545"/>
    </source>
</evidence>
<feature type="compositionally biased region" description="Basic and acidic residues" evidence="1">
    <location>
        <begin position="78"/>
        <end position="90"/>
    </location>
</feature>
<keyword evidence="3" id="KW-1185">Reference proteome</keyword>
<dbReference type="Pfam" id="PF07722">
    <property type="entry name" value="Peptidase_C26"/>
    <property type="match status" value="1"/>
</dbReference>
<dbReference type="PANTHER" id="PTHR43235">
    <property type="entry name" value="GLUTAMINE AMIDOTRANSFERASE PB2B2.05-RELATED"/>
    <property type="match status" value="1"/>
</dbReference>
<feature type="region of interest" description="Disordered" evidence="1">
    <location>
        <begin position="71"/>
        <end position="90"/>
    </location>
</feature>
<dbReference type="EMBL" id="JACCHK010000001">
    <property type="protein sequence ID" value="NYH45517.1"/>
    <property type="molecule type" value="Genomic_DNA"/>
</dbReference>
<evidence type="ECO:0000256" key="1">
    <source>
        <dbReference type="SAM" id="MobiDB-lite"/>
    </source>
</evidence>
<organism evidence="2 3">
    <name type="scientific">Micromonospora jinlongensis</name>
    <dbReference type="NCBI Taxonomy" id="1287877"/>
    <lineage>
        <taxon>Bacteria</taxon>
        <taxon>Bacillati</taxon>
        <taxon>Actinomycetota</taxon>
        <taxon>Actinomycetes</taxon>
        <taxon>Micromonosporales</taxon>
        <taxon>Micromonosporaceae</taxon>
        <taxon>Micromonospora</taxon>
    </lineage>
</organism>
<gene>
    <name evidence="2" type="ORF">HNR22_005244</name>
</gene>
<accession>A0A7Y9X6V5</accession>
<keyword evidence="2" id="KW-0808">Transferase</keyword>
<dbReference type="Gene3D" id="3.40.50.880">
    <property type="match status" value="1"/>
</dbReference>
<sequence length="265" mass="27459">MRSRPLIGISAYVEPADWAVWRGVPAVLVPAAYVRAVTAAGGRTVVLPPDDVDGEVVAVLDGLLLAGGADVGPGRYGQRPDPRTEDRPDRDAGELTLLTAALAAELPVLGVCRGMQLLAVAYGGTLHQHLPDVVGHEAHRPAPGVYGSHPVRFVPGSLAATVLTGVDRVNSYHHQAVADPGRLSVTGWAEDGVVEAVEDPARPFVLGVQWHPENELDPRPITALVGAAGQRIGGGCDGHRPRAPVPPVGGSAHGQGLSGDRRSTA</sequence>